<comment type="similarity">
    <text evidence="1 6">Belongs to the carbohydrate kinase PfkB family.</text>
</comment>
<dbReference type="Proteomes" id="UP000319523">
    <property type="component" value="Unassembled WGS sequence"/>
</dbReference>
<comment type="caution">
    <text evidence="8">The sequence shown here is derived from an EMBL/GenBank/DDBJ whole genome shotgun (WGS) entry which is preliminary data.</text>
</comment>
<evidence type="ECO:0000256" key="4">
    <source>
        <dbReference type="ARBA" id="ARBA00022777"/>
    </source>
</evidence>
<reference evidence="8 9" key="1">
    <citation type="submission" date="2019-06" db="EMBL/GenBank/DDBJ databases">
        <authorList>
            <person name="Yang Y."/>
        </authorList>
    </citation>
    <scope>NUCLEOTIDE SEQUENCE [LARGE SCALE GENOMIC DNA]</scope>
    <source>
        <strain evidence="8 9">BIT-26</strain>
    </source>
</reference>
<sequence length="321" mass="33826">MNVIIASLNTAIERLLLVEEQRPGVVHRLLDDKTLAGGKGVNVARVLRQLQAQLPNAPEPLLLGFLGGATGRLCRELLEQERLEGRWCVISGSTRICEVVTEKQAPEKASVYNAAGPAIQPDEHQQLHAMLAKEMPHASAVICTGSLAKNLAPDEYGRWITLAREHGVLSLLDTHGPALLQSAAMLPDIIKINRDELRQVKEASGENLPESWLAQGVRCVIITDGQRPTLALTPDGAFEITSPAVTTVSAVGSGDAYCAGLIASLLAQPQAGWAQHLTLAAACGAANAASPTAGLAPDVSLKALQQACAIRAITPSPRSPA</sequence>
<dbReference type="RefSeq" id="WP_141177768.1">
    <property type="nucleotide sequence ID" value="NZ_JBHUFX010000002.1"/>
</dbReference>
<dbReference type="PANTHER" id="PTHR46566:SF2">
    <property type="entry name" value="ATP-DEPENDENT 6-PHOSPHOFRUCTOKINASE ISOZYME 2"/>
    <property type="match status" value="1"/>
</dbReference>
<organism evidence="8 9">
    <name type="scientific">Mixta tenebrionis</name>
    <dbReference type="NCBI Taxonomy" id="2562439"/>
    <lineage>
        <taxon>Bacteria</taxon>
        <taxon>Pseudomonadati</taxon>
        <taxon>Pseudomonadota</taxon>
        <taxon>Gammaproteobacteria</taxon>
        <taxon>Enterobacterales</taxon>
        <taxon>Erwiniaceae</taxon>
        <taxon>Mixta</taxon>
    </lineage>
</organism>
<name>A0A506V210_9GAMM</name>
<keyword evidence="2 6" id="KW-0808">Transferase</keyword>
<evidence type="ECO:0000313" key="8">
    <source>
        <dbReference type="EMBL" id="TPW39243.1"/>
    </source>
</evidence>
<keyword evidence="9" id="KW-1185">Reference proteome</keyword>
<keyword evidence="5" id="KW-0067">ATP-binding</keyword>
<accession>A0A506V210</accession>
<evidence type="ECO:0000256" key="2">
    <source>
        <dbReference type="ARBA" id="ARBA00022679"/>
    </source>
</evidence>
<proteinExistence type="inferred from homology"/>
<dbReference type="InterPro" id="IPR017583">
    <property type="entry name" value="Tagatose/fructose_Pkinase"/>
</dbReference>
<evidence type="ECO:0000256" key="1">
    <source>
        <dbReference type="ARBA" id="ARBA00010688"/>
    </source>
</evidence>
<keyword evidence="4 8" id="KW-0418">Kinase</keyword>
<dbReference type="OrthoDB" id="9801219at2"/>
<evidence type="ECO:0000256" key="3">
    <source>
        <dbReference type="ARBA" id="ARBA00022741"/>
    </source>
</evidence>
<protein>
    <recommendedName>
        <fullName evidence="6">Phosphofructokinase</fullName>
    </recommendedName>
</protein>
<evidence type="ECO:0000313" key="9">
    <source>
        <dbReference type="Proteomes" id="UP000319523"/>
    </source>
</evidence>
<dbReference type="GO" id="GO:0016301">
    <property type="term" value="F:kinase activity"/>
    <property type="evidence" value="ECO:0007669"/>
    <property type="project" value="UniProtKB-KW"/>
</dbReference>
<dbReference type="GO" id="GO:0005975">
    <property type="term" value="P:carbohydrate metabolic process"/>
    <property type="evidence" value="ECO:0007669"/>
    <property type="project" value="InterPro"/>
</dbReference>
<dbReference type="InterPro" id="IPR011611">
    <property type="entry name" value="PfkB_dom"/>
</dbReference>
<dbReference type="Pfam" id="PF00294">
    <property type="entry name" value="PfkB"/>
    <property type="match status" value="1"/>
</dbReference>
<feature type="domain" description="Carbohydrate kinase PfkB" evidence="7">
    <location>
        <begin position="4"/>
        <end position="293"/>
    </location>
</feature>
<dbReference type="Gene3D" id="3.40.1190.20">
    <property type="match status" value="1"/>
</dbReference>
<dbReference type="PANTHER" id="PTHR46566">
    <property type="entry name" value="1-PHOSPHOFRUCTOKINASE-RELATED"/>
    <property type="match status" value="1"/>
</dbReference>
<dbReference type="GO" id="GO:0016773">
    <property type="term" value="F:phosphotransferase activity, alcohol group as acceptor"/>
    <property type="evidence" value="ECO:0007669"/>
    <property type="project" value="InterPro"/>
</dbReference>
<evidence type="ECO:0000256" key="5">
    <source>
        <dbReference type="ARBA" id="ARBA00022840"/>
    </source>
</evidence>
<evidence type="ECO:0000256" key="6">
    <source>
        <dbReference type="PIRNR" id="PIRNR000535"/>
    </source>
</evidence>
<dbReference type="PIRSF" id="PIRSF000535">
    <property type="entry name" value="1PFK/6PFK/LacC"/>
    <property type="match status" value="1"/>
</dbReference>
<dbReference type="GO" id="GO:0005524">
    <property type="term" value="F:ATP binding"/>
    <property type="evidence" value="ECO:0007669"/>
    <property type="project" value="UniProtKB-KW"/>
</dbReference>
<dbReference type="InterPro" id="IPR029056">
    <property type="entry name" value="Ribokinase-like"/>
</dbReference>
<evidence type="ECO:0000259" key="7">
    <source>
        <dbReference type="Pfam" id="PF00294"/>
    </source>
</evidence>
<dbReference type="AlphaFoldDB" id="A0A506V210"/>
<gene>
    <name evidence="8" type="ORF">FKM52_19190</name>
</gene>
<dbReference type="EMBL" id="VHQI01000016">
    <property type="protein sequence ID" value="TPW39243.1"/>
    <property type="molecule type" value="Genomic_DNA"/>
</dbReference>
<dbReference type="SUPFAM" id="SSF53613">
    <property type="entry name" value="Ribokinase-like"/>
    <property type="match status" value="1"/>
</dbReference>
<keyword evidence="3" id="KW-0547">Nucleotide-binding</keyword>